<dbReference type="AlphaFoldDB" id="A0A0L0D717"/>
<keyword evidence="2" id="KW-1185">Reference proteome</keyword>
<dbReference type="EMBL" id="GL349449">
    <property type="protein sequence ID" value="KNC48005.1"/>
    <property type="molecule type" value="Genomic_DNA"/>
</dbReference>
<accession>A0A0L0D717</accession>
<dbReference type="RefSeq" id="XP_013759020.1">
    <property type="nucleotide sequence ID" value="XM_013903566.1"/>
</dbReference>
<evidence type="ECO:0000313" key="1">
    <source>
        <dbReference type="EMBL" id="KNC48005.1"/>
    </source>
</evidence>
<dbReference type="GeneID" id="25563791"/>
<reference evidence="1 2" key="1">
    <citation type="submission" date="2010-05" db="EMBL/GenBank/DDBJ databases">
        <title>The Genome Sequence of Thecamonas trahens ATCC 50062.</title>
        <authorList>
            <consortium name="The Broad Institute Genome Sequencing Platform"/>
            <person name="Russ C."/>
            <person name="Cuomo C."/>
            <person name="Shea T."/>
            <person name="Young S.K."/>
            <person name="Zeng Q."/>
            <person name="Koehrsen M."/>
            <person name="Haas B."/>
            <person name="Borodovsky M."/>
            <person name="Guigo R."/>
            <person name="Alvarado L."/>
            <person name="Berlin A."/>
            <person name="Bochicchio J."/>
            <person name="Borenstein D."/>
            <person name="Chapman S."/>
            <person name="Chen Z."/>
            <person name="Freedman E."/>
            <person name="Gellesch M."/>
            <person name="Goldberg J."/>
            <person name="Griggs A."/>
            <person name="Gujja S."/>
            <person name="Heilman E."/>
            <person name="Heiman D."/>
            <person name="Hepburn T."/>
            <person name="Howarth C."/>
            <person name="Jen D."/>
            <person name="Larson L."/>
            <person name="Mehta T."/>
            <person name="Park D."/>
            <person name="Pearson M."/>
            <person name="Roberts A."/>
            <person name="Saif S."/>
            <person name="Shenoy N."/>
            <person name="Sisk P."/>
            <person name="Stolte C."/>
            <person name="Sykes S."/>
            <person name="Thomson T."/>
            <person name="Walk T."/>
            <person name="White J."/>
            <person name="Yandava C."/>
            <person name="Burger G."/>
            <person name="Gray M.W."/>
            <person name="Holland P.W.H."/>
            <person name="King N."/>
            <person name="Lang F.B.F."/>
            <person name="Roger A.J."/>
            <person name="Ruiz-Trillo I."/>
            <person name="Lander E."/>
            <person name="Nusbaum C."/>
        </authorList>
    </citation>
    <scope>NUCLEOTIDE SEQUENCE [LARGE SCALE GENOMIC DNA]</scope>
    <source>
        <strain evidence="1 2">ATCC 50062</strain>
    </source>
</reference>
<dbReference type="Proteomes" id="UP000054408">
    <property type="component" value="Unassembled WGS sequence"/>
</dbReference>
<evidence type="ECO:0000313" key="2">
    <source>
        <dbReference type="Proteomes" id="UP000054408"/>
    </source>
</evidence>
<gene>
    <name evidence="1" type="ORF">AMSG_04239</name>
</gene>
<protein>
    <submittedName>
        <fullName evidence="1">Uncharacterized protein</fullName>
    </submittedName>
</protein>
<organism evidence="1 2">
    <name type="scientific">Thecamonas trahens ATCC 50062</name>
    <dbReference type="NCBI Taxonomy" id="461836"/>
    <lineage>
        <taxon>Eukaryota</taxon>
        <taxon>Apusozoa</taxon>
        <taxon>Apusomonadida</taxon>
        <taxon>Apusomonadidae</taxon>
        <taxon>Thecamonas</taxon>
    </lineage>
</organism>
<dbReference type="Gene3D" id="2.130.10.10">
    <property type="entry name" value="YVTN repeat-like/Quinoprotein amine dehydrogenase"/>
    <property type="match status" value="1"/>
</dbReference>
<proteinExistence type="predicted"/>
<dbReference type="InterPro" id="IPR015943">
    <property type="entry name" value="WD40/YVTN_repeat-like_dom_sf"/>
</dbReference>
<sequence length="1196" mass="119866">MERLDAGLGPWLWTVAAGSWPQEGAGSDAELEAAPRVVVAAAPFAISVLAVAPGDGSLDAAWLHSRLQSRASIVGLHLLTHPAEPRARAVGILLATRRGHELALVALDVLVAAPDTVDDVADLAHVVLPASIDVAVGTAQAPFDAHNPSTPFTAASAAIDPHVVLVVLSVYETGFAFYTLKLPEAGSWAGVVAAPAAPGNVGLDLLPLLGVEPESGLELRLSQLVTFDSEAPVLPVVLDMVLAEAPDDATLSGVPAFTLSVLYAVDVPGALGGPLVRGVFAAALSLVLGTHAGLWMVDIGMGPFVVSGLPYLASRMVRVRTGGLLVVSPSAAVILDGGGGVVAEAELPTREAESSESDVSVQLDPMAVAHLGAPAPGLDAWLVGRNARRLSALTLMFGGNDGAATLSAVSVQVAPAPTSTLTGSARASYDVTRSAMAPLLRGAEPGAIMGTRVASAAYDTASGLVVLGFVDGPPMGVVWEAGPSRVLVEVDAVLAPAHLLPVAPVLASASLALENRSFGRSWIVGAGVGATGCIAQLTKALPVERLTPSGASASNDGFQGVSQLFAVSLGPEPSVATHLAFSYAAARATLVLRYVPETASFEEDGSVCVATDEATIGLGRVGGLVIQATPTRVRFCELGRVATSAATVERAVATAAVAPDVAAVGVASGAEIAVVQLGDSGPRVISVAEAEAEAPPVARLALSPNSGGHVVLAAVAWHSADVALFSIPPTASGGAALPLGSVSLASGWASSAVFAPASVAPSGAPLLVIGSSDGGVAWYAPEAGGAWEERGSERVGRAAVSLSAGAGHGGTSPFVLAHSSVWTILDVHNSSVLALDPSVDAPAGLVPFSTDDEVQGFAWLDASHALVLGRACGAGVVALRRPLGLTVVSVAAVSSGATPLVAVATIGGESGSVSGADWLMLLDGNTLADVGYVQMSRGHELVGVVGVARADGTPLVVSASNAVGNDGAATGLLSLWRIEPHGELDDDALVLAGAHSPNVKLEATLELLDPVDSVPVVCGGSEVVVTAGPRIHVVGVASHPWSLELRRSAPLIEAVPGLGHEEKHLLGSLGGSMAVSYGHGKLLVTAAVASHIRDAQSLAVMYVFPYAADVAALALVDDVVCVASHGGRLSFHDLAMLATATWGDAAGFKAAAVGERVELGDVVVSLAVSETAARTLDVLTATGVVTTVSIPAVASA</sequence>
<name>A0A0L0D717_THETB</name>